<feature type="transmembrane region" description="Helical" evidence="1">
    <location>
        <begin position="6"/>
        <end position="23"/>
    </location>
</feature>
<feature type="transmembrane region" description="Helical" evidence="1">
    <location>
        <begin position="35"/>
        <end position="54"/>
    </location>
</feature>
<protein>
    <submittedName>
        <fullName evidence="2">Uncharacterized protein</fullName>
    </submittedName>
</protein>
<accession>A0A6C0LCN0</accession>
<sequence>MANTFIVAGIISIVYLLMKFGEMRFIEKESKPLKYLIRDSLLVYFSVIVGIFFVDQLKPIMEEGSPTALNPSVFTDNPAF</sequence>
<keyword evidence="1" id="KW-1133">Transmembrane helix</keyword>
<name>A0A6C0LCN0_9ZZZZ</name>
<reference evidence="2" key="1">
    <citation type="journal article" date="2020" name="Nature">
        <title>Giant virus diversity and host interactions through global metagenomics.</title>
        <authorList>
            <person name="Schulz F."/>
            <person name="Roux S."/>
            <person name="Paez-Espino D."/>
            <person name="Jungbluth S."/>
            <person name="Walsh D.A."/>
            <person name="Denef V.J."/>
            <person name="McMahon K.D."/>
            <person name="Konstantinidis K.T."/>
            <person name="Eloe-Fadrosh E.A."/>
            <person name="Kyrpides N.C."/>
            <person name="Woyke T."/>
        </authorList>
    </citation>
    <scope>NUCLEOTIDE SEQUENCE</scope>
    <source>
        <strain evidence="2">GVMAG-M-3300027770-73</strain>
    </source>
</reference>
<proteinExistence type="predicted"/>
<dbReference type="AlphaFoldDB" id="A0A6C0LCN0"/>
<organism evidence="2">
    <name type="scientific">viral metagenome</name>
    <dbReference type="NCBI Taxonomy" id="1070528"/>
    <lineage>
        <taxon>unclassified sequences</taxon>
        <taxon>metagenomes</taxon>
        <taxon>organismal metagenomes</taxon>
    </lineage>
</organism>
<dbReference type="EMBL" id="MN740471">
    <property type="protein sequence ID" value="QHU28187.1"/>
    <property type="molecule type" value="Genomic_DNA"/>
</dbReference>
<keyword evidence="1" id="KW-0472">Membrane</keyword>
<evidence type="ECO:0000256" key="1">
    <source>
        <dbReference type="SAM" id="Phobius"/>
    </source>
</evidence>
<keyword evidence="1" id="KW-0812">Transmembrane</keyword>
<evidence type="ECO:0000313" key="2">
    <source>
        <dbReference type="EMBL" id="QHU28187.1"/>
    </source>
</evidence>